<dbReference type="PRINTS" id="PR01438">
    <property type="entry name" value="UNVRSLSTRESS"/>
</dbReference>
<feature type="domain" description="UspA" evidence="2">
    <location>
        <begin position="148"/>
        <end position="288"/>
    </location>
</feature>
<comment type="similarity">
    <text evidence="1">Belongs to the universal stress protein A family.</text>
</comment>
<protein>
    <submittedName>
        <fullName evidence="3">Nucleotide-binding universal stress protein, UspA family</fullName>
    </submittedName>
</protein>
<dbReference type="RefSeq" id="WP_172829353.1">
    <property type="nucleotide sequence ID" value="NZ_LT629711.1"/>
</dbReference>
<evidence type="ECO:0000313" key="3">
    <source>
        <dbReference type="EMBL" id="SDO89643.1"/>
    </source>
</evidence>
<evidence type="ECO:0000259" key="2">
    <source>
        <dbReference type="Pfam" id="PF00582"/>
    </source>
</evidence>
<keyword evidence="4" id="KW-1185">Reference proteome</keyword>
<dbReference type="InterPro" id="IPR014729">
    <property type="entry name" value="Rossmann-like_a/b/a_fold"/>
</dbReference>
<dbReference type="AlphaFoldDB" id="A0A1H0NAE9"/>
<reference evidence="4" key="1">
    <citation type="submission" date="2016-10" db="EMBL/GenBank/DDBJ databases">
        <authorList>
            <person name="Varghese N."/>
            <person name="Submissions S."/>
        </authorList>
    </citation>
    <scope>NUCLEOTIDE SEQUENCE [LARGE SCALE GENOMIC DNA]</scope>
    <source>
        <strain evidence="4">DSM 22329</strain>
    </source>
</reference>
<sequence>MPVVVGYDESLASVAAVRWAAEAAPRLGSDLAVVSVSEPADQTTAGASSSYAELRRASRAAAVRGVDLGRSSAPDAVITGVGVVGGPAGELVARSSEAGLVVVGRNSRSALQAAVLGSVSFAVALHARCPVVVVGEAAERQPGPSWPVVVGTDGSRPAMSAVALATEFASRWGAPLQIVSAWRAPALTPWQDPPEGSVMVRASRQAWMSVARAAVDEAVAQVQESAPGLTVTGTVAEGRADDVLTEQSRHAGMVVIGSRGHGGFAGLMVGSVSHGVMRRAASPVVVVRRGAL</sequence>
<proteinExistence type="inferred from homology"/>
<dbReference type="PANTHER" id="PTHR46268:SF6">
    <property type="entry name" value="UNIVERSAL STRESS PROTEIN UP12"/>
    <property type="match status" value="1"/>
</dbReference>
<dbReference type="InterPro" id="IPR006015">
    <property type="entry name" value="Universal_stress_UspA"/>
</dbReference>
<dbReference type="SUPFAM" id="SSF52402">
    <property type="entry name" value="Adenine nucleotide alpha hydrolases-like"/>
    <property type="match status" value="2"/>
</dbReference>
<dbReference type="PANTHER" id="PTHR46268">
    <property type="entry name" value="STRESS RESPONSE PROTEIN NHAX"/>
    <property type="match status" value="1"/>
</dbReference>
<evidence type="ECO:0000256" key="1">
    <source>
        <dbReference type="ARBA" id="ARBA00008791"/>
    </source>
</evidence>
<gene>
    <name evidence="3" type="ORF">SAMN04489867_0886</name>
</gene>
<dbReference type="Pfam" id="PF00582">
    <property type="entry name" value="Usp"/>
    <property type="match status" value="2"/>
</dbReference>
<dbReference type="InterPro" id="IPR006016">
    <property type="entry name" value="UspA"/>
</dbReference>
<dbReference type="STRING" id="443156.SAMN04489867_0886"/>
<dbReference type="Gene3D" id="3.40.50.620">
    <property type="entry name" value="HUPs"/>
    <property type="match status" value="2"/>
</dbReference>
<dbReference type="EMBL" id="LT629711">
    <property type="protein sequence ID" value="SDO89643.1"/>
    <property type="molecule type" value="Genomic_DNA"/>
</dbReference>
<accession>A0A1H0NAE9</accession>
<organism evidence="3 4">
    <name type="scientific">Pedococcus dokdonensis</name>
    <dbReference type="NCBI Taxonomy" id="443156"/>
    <lineage>
        <taxon>Bacteria</taxon>
        <taxon>Bacillati</taxon>
        <taxon>Actinomycetota</taxon>
        <taxon>Actinomycetes</taxon>
        <taxon>Micrococcales</taxon>
        <taxon>Intrasporangiaceae</taxon>
        <taxon>Pedococcus</taxon>
    </lineage>
</organism>
<dbReference type="Proteomes" id="UP000199077">
    <property type="component" value="Chromosome I"/>
</dbReference>
<evidence type="ECO:0000313" key="4">
    <source>
        <dbReference type="Proteomes" id="UP000199077"/>
    </source>
</evidence>
<name>A0A1H0NAE9_9MICO</name>
<feature type="domain" description="UspA" evidence="2">
    <location>
        <begin position="2"/>
        <end position="134"/>
    </location>
</feature>